<accession>A0ABR1VYW6</accession>
<protein>
    <submittedName>
        <fullName evidence="2">Uncharacterized protein</fullName>
    </submittedName>
</protein>
<feature type="region of interest" description="Disordered" evidence="1">
    <location>
        <begin position="1"/>
        <end position="169"/>
    </location>
</feature>
<evidence type="ECO:0000313" key="2">
    <source>
        <dbReference type="EMBL" id="KAK8076420.1"/>
    </source>
</evidence>
<feature type="compositionally biased region" description="Basic and acidic residues" evidence="1">
    <location>
        <begin position="77"/>
        <end position="124"/>
    </location>
</feature>
<dbReference type="GeneID" id="92088164"/>
<keyword evidence="3" id="KW-1185">Reference proteome</keyword>
<sequence>MFLGAHPDKARSDTEKDEMHQKYKPGDNVLPRIRGSDKSPEEQRLDVLERQMLEQARELSLRDAGVSSSSRHRQARHRQEQHVRDHEGSSRSDRESSRDSRHRDDTRDRTHRANREEERRRRAVTDPNVLLRPGGTSSSEERRHRQSDSRQQSRESSRTRRRAVEHQSSIRSLIISSDVDSRDMEKEIEEFARQIQEEGLLDGLDLSNLDLAQNDELSRKITEAYRRRQLLRSRQETSRRTNTSSPSHRLRLPHRLQDRQFRILHGQVVGTEPTQHMPGPAAQRVFSTTEADHQSQPRISK</sequence>
<reference evidence="2 3" key="1">
    <citation type="submission" date="2023-01" db="EMBL/GenBank/DDBJ databases">
        <title>Analysis of 21 Apiospora genomes using comparative genomics revels a genus with tremendous synthesis potential of carbohydrate active enzymes and secondary metabolites.</title>
        <authorList>
            <person name="Sorensen T."/>
        </authorList>
    </citation>
    <scope>NUCLEOTIDE SEQUENCE [LARGE SCALE GENOMIC DNA]</scope>
    <source>
        <strain evidence="2 3">CBS 135458</strain>
    </source>
</reference>
<comment type="caution">
    <text evidence="2">The sequence shown here is derived from an EMBL/GenBank/DDBJ whole genome shotgun (WGS) entry which is preliminary data.</text>
</comment>
<feature type="compositionally biased region" description="Basic and acidic residues" evidence="1">
    <location>
        <begin position="34"/>
        <end position="61"/>
    </location>
</feature>
<organism evidence="2 3">
    <name type="scientific">Apiospora phragmitis</name>
    <dbReference type="NCBI Taxonomy" id="2905665"/>
    <lineage>
        <taxon>Eukaryota</taxon>
        <taxon>Fungi</taxon>
        <taxon>Dikarya</taxon>
        <taxon>Ascomycota</taxon>
        <taxon>Pezizomycotina</taxon>
        <taxon>Sordariomycetes</taxon>
        <taxon>Xylariomycetidae</taxon>
        <taxon>Amphisphaeriales</taxon>
        <taxon>Apiosporaceae</taxon>
        <taxon>Apiospora</taxon>
    </lineage>
</organism>
<dbReference type="EMBL" id="JAQQWL010000004">
    <property type="protein sequence ID" value="KAK8076420.1"/>
    <property type="molecule type" value="Genomic_DNA"/>
</dbReference>
<evidence type="ECO:0000313" key="3">
    <source>
        <dbReference type="Proteomes" id="UP001480595"/>
    </source>
</evidence>
<gene>
    <name evidence="2" type="ORF">PG994_003692</name>
</gene>
<dbReference type="RefSeq" id="XP_066719379.1">
    <property type="nucleotide sequence ID" value="XM_066855101.1"/>
</dbReference>
<feature type="compositionally biased region" description="Basic and acidic residues" evidence="1">
    <location>
        <begin position="1"/>
        <end position="25"/>
    </location>
</feature>
<dbReference type="Proteomes" id="UP001480595">
    <property type="component" value="Unassembled WGS sequence"/>
</dbReference>
<name>A0ABR1VYW6_9PEZI</name>
<feature type="region of interest" description="Disordered" evidence="1">
    <location>
        <begin position="271"/>
        <end position="301"/>
    </location>
</feature>
<feature type="compositionally biased region" description="Basic and acidic residues" evidence="1">
    <location>
        <begin position="139"/>
        <end position="165"/>
    </location>
</feature>
<proteinExistence type="predicted"/>
<feature type="region of interest" description="Disordered" evidence="1">
    <location>
        <begin position="229"/>
        <end position="249"/>
    </location>
</feature>
<evidence type="ECO:0000256" key="1">
    <source>
        <dbReference type="SAM" id="MobiDB-lite"/>
    </source>
</evidence>